<reference evidence="1 2" key="1">
    <citation type="journal article" date="2017" name="Nat. Ecol. Evol.">
        <title>Scallop genome provides insights into evolution of bilaterian karyotype and development.</title>
        <authorList>
            <person name="Wang S."/>
            <person name="Zhang J."/>
            <person name="Jiao W."/>
            <person name="Li J."/>
            <person name="Xun X."/>
            <person name="Sun Y."/>
            <person name="Guo X."/>
            <person name="Huan P."/>
            <person name="Dong B."/>
            <person name="Zhang L."/>
            <person name="Hu X."/>
            <person name="Sun X."/>
            <person name="Wang J."/>
            <person name="Zhao C."/>
            <person name="Wang Y."/>
            <person name="Wang D."/>
            <person name="Huang X."/>
            <person name="Wang R."/>
            <person name="Lv J."/>
            <person name="Li Y."/>
            <person name="Zhang Z."/>
            <person name="Liu B."/>
            <person name="Lu W."/>
            <person name="Hui Y."/>
            <person name="Liang J."/>
            <person name="Zhou Z."/>
            <person name="Hou R."/>
            <person name="Li X."/>
            <person name="Liu Y."/>
            <person name="Li H."/>
            <person name="Ning X."/>
            <person name="Lin Y."/>
            <person name="Zhao L."/>
            <person name="Xing Q."/>
            <person name="Dou J."/>
            <person name="Li Y."/>
            <person name="Mao J."/>
            <person name="Guo H."/>
            <person name="Dou H."/>
            <person name="Li T."/>
            <person name="Mu C."/>
            <person name="Jiang W."/>
            <person name="Fu Q."/>
            <person name="Fu X."/>
            <person name="Miao Y."/>
            <person name="Liu J."/>
            <person name="Yu Q."/>
            <person name="Li R."/>
            <person name="Liao H."/>
            <person name="Li X."/>
            <person name="Kong Y."/>
            <person name="Jiang Z."/>
            <person name="Chourrout D."/>
            <person name="Li R."/>
            <person name="Bao Z."/>
        </authorList>
    </citation>
    <scope>NUCLEOTIDE SEQUENCE [LARGE SCALE GENOMIC DNA]</scope>
    <source>
        <strain evidence="1 2">PY_sf001</strain>
    </source>
</reference>
<keyword evidence="2" id="KW-1185">Reference proteome</keyword>
<dbReference type="GO" id="GO:0043240">
    <property type="term" value="C:Fanconi anaemia nuclear complex"/>
    <property type="evidence" value="ECO:0007669"/>
    <property type="project" value="InterPro"/>
</dbReference>
<dbReference type="GO" id="GO:2000042">
    <property type="term" value="P:negative regulation of double-strand break repair via homologous recombination"/>
    <property type="evidence" value="ECO:0007669"/>
    <property type="project" value="TreeGrafter"/>
</dbReference>
<evidence type="ECO:0000313" key="2">
    <source>
        <dbReference type="Proteomes" id="UP000242188"/>
    </source>
</evidence>
<dbReference type="PANTHER" id="PTHR28450">
    <property type="entry name" value="FANCONI ANEMIA GROUP B PROTEIN"/>
    <property type="match status" value="1"/>
</dbReference>
<dbReference type="EMBL" id="NEDP02004404">
    <property type="protein sequence ID" value="OWF45806.1"/>
    <property type="molecule type" value="Genomic_DNA"/>
</dbReference>
<protein>
    <recommendedName>
        <fullName evidence="3">Fanconi anemia group B protein</fullName>
    </recommendedName>
</protein>
<organism evidence="1 2">
    <name type="scientific">Mizuhopecten yessoensis</name>
    <name type="common">Japanese scallop</name>
    <name type="synonym">Patinopecten yessoensis</name>
    <dbReference type="NCBI Taxonomy" id="6573"/>
    <lineage>
        <taxon>Eukaryota</taxon>
        <taxon>Metazoa</taxon>
        <taxon>Spiralia</taxon>
        <taxon>Lophotrochozoa</taxon>
        <taxon>Mollusca</taxon>
        <taxon>Bivalvia</taxon>
        <taxon>Autobranchia</taxon>
        <taxon>Pteriomorphia</taxon>
        <taxon>Pectinida</taxon>
        <taxon>Pectinoidea</taxon>
        <taxon>Pectinidae</taxon>
        <taxon>Mizuhopecten</taxon>
    </lineage>
</organism>
<dbReference type="GO" id="GO:1905168">
    <property type="term" value="P:positive regulation of double-strand break repair via homologous recombination"/>
    <property type="evidence" value="ECO:0007669"/>
    <property type="project" value="TreeGrafter"/>
</dbReference>
<dbReference type="OrthoDB" id="6082139at2759"/>
<sequence>MDRLLVFGGKLIQFSLKESDVTKNIVIEARVWSLVDNEGEWENESNIVLELAGTKSTVSVSILQTRNCLEIKTGFLLPVVILQVSSLRDPVNNQLYLVGLSLPTKSLILLKSVEKSDTTTTWTDRCVSFTALDGPVICWMKDGSHVMCVPGEDNPCQLKPTALPLEFKPSSIVGSYYSCRKFFFIANQKGKHARAYSVSDSTLVCENLPIERFYSAEFTNIVKIHFVDGKIFSSNSSDATTNPMIQTTLYAVTDEGYVLYFKDGQLDFAIPISEEIQISSDVELHVFCPYGLTKTLVAVHSDAAVFLLDTAERQVINTWTGVHACHCEDFVGLGCPQLLILKKGFDTNSGWLVTDTFSVLIDRLGEEGPRPETTATKKHEDSASAAIHALQTRLTNDLVVLGEKKREVTCKERFISRTWQTLQGNLQGRPLFQAKDDPSLITMLNKTEEQPSAGKIPKVENRSEGLTVTEIWQRVTEGQWVVGVDCIARNTLSLQVVLVPETEDLHFIGCITCSSNQLHDITKDFRKKPLSTTKSDEISSVHNSQIKRPRLTATCPEEEELSPLIKHFPACVASLPKFGRLRKVRCHVILQWTENDVNRQPHSGCQDCGIISLSVDDILQDKYDLGREATAKVETSRDLTTLSLTQPEVGLKLEGTRPYTVGCLRAWLEGRAGFTFRPVYRCYMSDVTSLHLVRIEVGDGAAGDEQLAKFTLSARNMEQIALTLHHLYSCFPDNVLILPDNQEVISRSLKVAVGNLEKELTYVTSAMKDLNKGKHSSIPEVHVEHEKGVDGHVDVERVRSNFAKRKRDLFFSDTEMVSTEDMEQFRIKLETLQINTDRSMKDLAVQCGVIDYH</sequence>
<name>A0A210QAP7_MIZYE</name>
<proteinExistence type="predicted"/>
<dbReference type="STRING" id="6573.A0A210QAP7"/>
<gene>
    <name evidence="1" type="ORF">KP79_PYT13029</name>
</gene>
<evidence type="ECO:0000313" key="1">
    <source>
        <dbReference type="EMBL" id="OWF45806.1"/>
    </source>
</evidence>
<dbReference type="Proteomes" id="UP000242188">
    <property type="component" value="Unassembled WGS sequence"/>
</dbReference>
<dbReference type="AlphaFoldDB" id="A0A210QAP7"/>
<dbReference type="InterPro" id="IPR033333">
    <property type="entry name" value="FANCB"/>
</dbReference>
<accession>A0A210QAP7</accession>
<dbReference type="GO" id="GO:1990414">
    <property type="term" value="P:replication-born double-strand break repair via sister chromatid exchange"/>
    <property type="evidence" value="ECO:0007669"/>
    <property type="project" value="TreeGrafter"/>
</dbReference>
<dbReference type="PANTHER" id="PTHR28450:SF1">
    <property type="entry name" value="FANCONI ANEMIA GROUP B PROTEIN"/>
    <property type="match status" value="1"/>
</dbReference>
<evidence type="ECO:0008006" key="3">
    <source>
        <dbReference type="Google" id="ProtNLM"/>
    </source>
</evidence>
<comment type="caution">
    <text evidence="1">The sequence shown here is derived from an EMBL/GenBank/DDBJ whole genome shotgun (WGS) entry which is preliminary data.</text>
</comment>
<dbReference type="GO" id="GO:0036297">
    <property type="term" value="P:interstrand cross-link repair"/>
    <property type="evidence" value="ECO:0007669"/>
    <property type="project" value="InterPro"/>
</dbReference>